<gene>
    <name evidence="1" type="ORF">AT959_04375</name>
</gene>
<dbReference type="Proteomes" id="UP000070186">
    <property type="component" value="Unassembled WGS sequence"/>
</dbReference>
<dbReference type="EMBL" id="LODL01000010">
    <property type="protein sequence ID" value="KXB31607.1"/>
    <property type="molecule type" value="Genomic_DNA"/>
</dbReference>
<organism evidence="1 2">
    <name type="scientific">Dechloromonas denitrificans</name>
    <dbReference type="NCBI Taxonomy" id="281362"/>
    <lineage>
        <taxon>Bacteria</taxon>
        <taxon>Pseudomonadati</taxon>
        <taxon>Pseudomonadota</taxon>
        <taxon>Betaproteobacteria</taxon>
        <taxon>Rhodocyclales</taxon>
        <taxon>Azonexaceae</taxon>
        <taxon>Dechloromonas</taxon>
    </lineage>
</organism>
<proteinExistence type="predicted"/>
<keyword evidence="2" id="KW-1185">Reference proteome</keyword>
<dbReference type="STRING" id="281362.AT959_04375"/>
<reference evidence="1 2" key="1">
    <citation type="submission" date="2015-12" db="EMBL/GenBank/DDBJ databases">
        <title>Nitrous oxide reduction kinetics distinguish bacteria harboring typical versus atypical NosZ.</title>
        <authorList>
            <person name="Yoon S."/>
            <person name="Nissen S."/>
            <person name="Park D."/>
            <person name="Sanford R.A."/>
            <person name="Loeffler F.E."/>
        </authorList>
    </citation>
    <scope>NUCLEOTIDE SEQUENCE [LARGE SCALE GENOMIC DNA]</scope>
    <source>
        <strain evidence="1 2">ATCC BAA-841</strain>
    </source>
</reference>
<protein>
    <submittedName>
        <fullName evidence="1">Transcriptional regulator</fullName>
    </submittedName>
</protein>
<comment type="caution">
    <text evidence="1">The sequence shown here is derived from an EMBL/GenBank/DDBJ whole genome shotgun (WGS) entry which is preliminary data.</text>
</comment>
<name>A0A133XL03_9RHOO</name>
<accession>A0A133XL03</accession>
<dbReference type="RefSeq" id="WP_066881002.1">
    <property type="nucleotide sequence ID" value="NZ_LODL01000010.1"/>
</dbReference>
<evidence type="ECO:0000313" key="1">
    <source>
        <dbReference type="EMBL" id="KXB31607.1"/>
    </source>
</evidence>
<sequence>MHTDSILSHLKKHGQLLDADIAKGTGIDLTEVRASLQELSAQKAISMCSMTTFKNGTPIEGIFCRVAGYMPSAAPGRKPGVKS</sequence>
<dbReference type="AlphaFoldDB" id="A0A133XL03"/>
<evidence type="ECO:0000313" key="2">
    <source>
        <dbReference type="Proteomes" id="UP000070186"/>
    </source>
</evidence>